<dbReference type="AlphaFoldDB" id="A0A6J5ZLA2"/>
<evidence type="ECO:0000256" key="1">
    <source>
        <dbReference type="ARBA" id="ARBA00022723"/>
    </source>
</evidence>
<organism evidence="4">
    <name type="scientific">freshwater metagenome</name>
    <dbReference type="NCBI Taxonomy" id="449393"/>
    <lineage>
        <taxon>unclassified sequences</taxon>
        <taxon>metagenomes</taxon>
        <taxon>ecological metagenomes</taxon>
    </lineage>
</organism>
<dbReference type="NCBIfam" id="TIGR01488">
    <property type="entry name" value="HAD-SF-IB"/>
    <property type="match status" value="1"/>
</dbReference>
<accession>A0A6J5ZLA2</accession>
<name>A0A6J5ZLA2_9ZZZZ</name>
<keyword evidence="2" id="KW-0378">Hydrolase</keyword>
<dbReference type="PANTHER" id="PTHR43344:SF13">
    <property type="entry name" value="PHOSPHATASE RV3661-RELATED"/>
    <property type="match status" value="1"/>
</dbReference>
<sequence length="269" mass="29212">MESPTQAAAFFDLDRTLVAGSSGIYWARAAVDAGIVSRRQMVRLFGANIKFRLRGSTDESTEIIRARLAELVAGRDAMQLRRMMPEVLAGVLPRLYPQMLQIAYDHQDAGRRVYIATASSQIVADMLSDVLGFDGGIGAVPEIVDGKMTGADADVFPYRDGKAQRMIELAERERIDLAASYGYSDSESDLPMLRLVGHAVAVNPDSDLEKVAQEEGWEILRFDQLGRKLLAVGALAVMGVVGTAGRTVVARRAAPPPAGPKIRGPWRGR</sequence>
<evidence type="ECO:0000256" key="2">
    <source>
        <dbReference type="ARBA" id="ARBA00022801"/>
    </source>
</evidence>
<evidence type="ECO:0000256" key="3">
    <source>
        <dbReference type="ARBA" id="ARBA00022842"/>
    </source>
</evidence>
<dbReference type="Gene3D" id="1.20.1440.100">
    <property type="entry name" value="SG protein - dephosphorylation function"/>
    <property type="match status" value="1"/>
</dbReference>
<gene>
    <name evidence="4" type="ORF">UFOPK3547_00636</name>
</gene>
<proteinExistence type="predicted"/>
<dbReference type="InterPro" id="IPR023214">
    <property type="entry name" value="HAD_sf"/>
</dbReference>
<keyword evidence="1" id="KW-0479">Metal-binding</keyword>
<evidence type="ECO:0000313" key="4">
    <source>
        <dbReference type="EMBL" id="CAB4341739.1"/>
    </source>
</evidence>
<dbReference type="Pfam" id="PF12710">
    <property type="entry name" value="HAD"/>
    <property type="match status" value="1"/>
</dbReference>
<dbReference type="NCBIfam" id="TIGR01490">
    <property type="entry name" value="HAD-SF-IB-hyp1"/>
    <property type="match status" value="1"/>
</dbReference>
<protein>
    <submittedName>
        <fullName evidence="4">Unannotated protein</fullName>
    </submittedName>
</protein>
<dbReference type="InterPro" id="IPR006385">
    <property type="entry name" value="HAD_hydro_SerB1"/>
</dbReference>
<dbReference type="EMBL" id="CAESAN010000041">
    <property type="protein sequence ID" value="CAB4341739.1"/>
    <property type="molecule type" value="Genomic_DNA"/>
</dbReference>
<dbReference type="InterPro" id="IPR050582">
    <property type="entry name" value="HAD-like_SerB"/>
</dbReference>
<dbReference type="Gene3D" id="3.40.50.1000">
    <property type="entry name" value="HAD superfamily/HAD-like"/>
    <property type="match status" value="1"/>
</dbReference>
<dbReference type="GO" id="GO:0046872">
    <property type="term" value="F:metal ion binding"/>
    <property type="evidence" value="ECO:0007669"/>
    <property type="project" value="UniProtKB-KW"/>
</dbReference>
<keyword evidence="3" id="KW-0460">Magnesium</keyword>
<dbReference type="PANTHER" id="PTHR43344">
    <property type="entry name" value="PHOSPHOSERINE PHOSPHATASE"/>
    <property type="match status" value="1"/>
</dbReference>
<reference evidence="4" key="1">
    <citation type="submission" date="2020-05" db="EMBL/GenBank/DDBJ databases">
        <authorList>
            <person name="Chiriac C."/>
            <person name="Salcher M."/>
            <person name="Ghai R."/>
            <person name="Kavagutti S V."/>
        </authorList>
    </citation>
    <scope>NUCLEOTIDE SEQUENCE</scope>
</reference>
<dbReference type="InterPro" id="IPR036412">
    <property type="entry name" value="HAD-like_sf"/>
</dbReference>
<dbReference type="GO" id="GO:0016787">
    <property type="term" value="F:hydrolase activity"/>
    <property type="evidence" value="ECO:0007669"/>
    <property type="project" value="UniProtKB-KW"/>
</dbReference>
<dbReference type="SUPFAM" id="SSF56784">
    <property type="entry name" value="HAD-like"/>
    <property type="match status" value="1"/>
</dbReference>